<keyword evidence="1" id="KW-0812">Transmembrane</keyword>
<gene>
    <name evidence="2" type="ORF">HLH44_19900</name>
</gene>
<name>A0A7W4K3F0_9PROT</name>
<evidence type="ECO:0000313" key="2">
    <source>
        <dbReference type="EMBL" id="MBB2199663.1"/>
    </source>
</evidence>
<reference evidence="2 3" key="1">
    <citation type="submission" date="2020-04" db="EMBL/GenBank/DDBJ databases">
        <title>Description of novel Gluconacetobacter.</title>
        <authorList>
            <person name="Sombolestani A."/>
        </authorList>
    </citation>
    <scope>NUCLEOTIDE SEQUENCE [LARGE SCALE GENOMIC DNA]</scope>
    <source>
        <strain evidence="2 3">LMG 22058</strain>
    </source>
</reference>
<protein>
    <recommendedName>
        <fullName evidence="4">Transmembrane protein</fullName>
    </recommendedName>
</protein>
<dbReference type="Proteomes" id="UP000530320">
    <property type="component" value="Unassembled WGS sequence"/>
</dbReference>
<organism evidence="2 3">
    <name type="scientific">Gluconacetobacter dulcium</name>
    <dbReference type="NCBI Taxonomy" id="2729096"/>
    <lineage>
        <taxon>Bacteria</taxon>
        <taxon>Pseudomonadati</taxon>
        <taxon>Pseudomonadota</taxon>
        <taxon>Alphaproteobacteria</taxon>
        <taxon>Acetobacterales</taxon>
        <taxon>Acetobacteraceae</taxon>
        <taxon>Gluconacetobacter</taxon>
    </lineage>
</organism>
<keyword evidence="1" id="KW-1133">Transmembrane helix</keyword>
<feature type="transmembrane region" description="Helical" evidence="1">
    <location>
        <begin position="22"/>
        <end position="44"/>
    </location>
</feature>
<dbReference type="RefSeq" id="WP_183010576.1">
    <property type="nucleotide sequence ID" value="NZ_JABEQP010000026.1"/>
</dbReference>
<comment type="caution">
    <text evidence="2">The sequence shown here is derived from an EMBL/GenBank/DDBJ whole genome shotgun (WGS) entry which is preliminary data.</text>
</comment>
<dbReference type="EMBL" id="JABEQP010000026">
    <property type="protein sequence ID" value="MBB2199663.1"/>
    <property type="molecule type" value="Genomic_DNA"/>
</dbReference>
<evidence type="ECO:0008006" key="4">
    <source>
        <dbReference type="Google" id="ProtNLM"/>
    </source>
</evidence>
<accession>A0A7W4K3F0</accession>
<evidence type="ECO:0000256" key="1">
    <source>
        <dbReference type="SAM" id="Phobius"/>
    </source>
</evidence>
<dbReference type="AlphaFoldDB" id="A0A7W4K3F0"/>
<proteinExistence type="predicted"/>
<evidence type="ECO:0000313" key="3">
    <source>
        <dbReference type="Proteomes" id="UP000530320"/>
    </source>
</evidence>
<keyword evidence="1" id="KW-0472">Membrane</keyword>
<sequence>MTDNQGGTADMTADNQTAREKWLPHAIVGALSGIAGSMIVLYAMSIGGHAERPRPPTVASASSYPTFDAMDQKQKEMADRMVAAVVQGIKP</sequence>